<feature type="compositionally biased region" description="Basic residues" evidence="1">
    <location>
        <begin position="25"/>
        <end position="34"/>
    </location>
</feature>
<dbReference type="EMBL" id="CP000573">
    <property type="protein sequence ID" value="ABN93455.1"/>
    <property type="molecule type" value="Genomic_DNA"/>
</dbReference>
<protein>
    <submittedName>
        <fullName evidence="2">Uncharacterized protein</fullName>
    </submittedName>
</protein>
<evidence type="ECO:0000256" key="1">
    <source>
        <dbReference type="SAM" id="MobiDB-lite"/>
    </source>
</evidence>
<dbReference type="KEGG" id="bpl:BURPS1106A_A0313"/>
<accession>A3P1Z6</accession>
<name>A3P1Z6_BURP0</name>
<evidence type="ECO:0000313" key="2">
    <source>
        <dbReference type="EMBL" id="ABN93455.1"/>
    </source>
</evidence>
<feature type="compositionally biased region" description="Basic residues" evidence="1">
    <location>
        <begin position="1"/>
        <end position="16"/>
    </location>
</feature>
<feature type="region of interest" description="Disordered" evidence="1">
    <location>
        <begin position="1"/>
        <end position="40"/>
    </location>
</feature>
<proteinExistence type="predicted"/>
<dbReference type="AlphaFoldDB" id="A3P1Z6"/>
<dbReference type="Proteomes" id="UP000006738">
    <property type="component" value="Chromosome II"/>
</dbReference>
<dbReference type="HOGENOM" id="CLU_3286201_0_0_4"/>
<gene>
    <name evidence="2" type="ordered locus">BURPS1106A_A0313</name>
</gene>
<sequence>MIGGTHRKPHARRHASARGIAHGARQPRCRRPRRITLQAA</sequence>
<organism evidence="2 3">
    <name type="scientific">Burkholderia pseudomallei (strain 1106a)</name>
    <dbReference type="NCBI Taxonomy" id="357348"/>
    <lineage>
        <taxon>Bacteria</taxon>
        <taxon>Pseudomonadati</taxon>
        <taxon>Pseudomonadota</taxon>
        <taxon>Betaproteobacteria</taxon>
        <taxon>Burkholderiales</taxon>
        <taxon>Burkholderiaceae</taxon>
        <taxon>Burkholderia</taxon>
        <taxon>pseudomallei group</taxon>
    </lineage>
</organism>
<evidence type="ECO:0000313" key="3">
    <source>
        <dbReference type="Proteomes" id="UP000006738"/>
    </source>
</evidence>
<reference evidence="3" key="1">
    <citation type="submission" date="2007-02" db="EMBL/GenBank/DDBJ databases">
        <authorList>
            <person name="DeShazer D."/>
            <person name="Woods D.E."/>
            <person name="Nierman W.C."/>
        </authorList>
    </citation>
    <scope>NUCLEOTIDE SEQUENCE [LARGE SCALE GENOMIC DNA]</scope>
    <source>
        <strain evidence="3">1106a</strain>
    </source>
</reference>